<evidence type="ECO:0008006" key="4">
    <source>
        <dbReference type="Google" id="ProtNLM"/>
    </source>
</evidence>
<feature type="region of interest" description="Disordered" evidence="1">
    <location>
        <begin position="35"/>
        <end position="85"/>
    </location>
</feature>
<proteinExistence type="predicted"/>
<dbReference type="EMBL" id="JBHUIP010000014">
    <property type="protein sequence ID" value="MFD2264864.1"/>
    <property type="molecule type" value="Genomic_DNA"/>
</dbReference>
<name>A0ABW5DWN3_9PROT</name>
<evidence type="ECO:0000313" key="3">
    <source>
        <dbReference type="Proteomes" id="UP001597295"/>
    </source>
</evidence>
<dbReference type="Proteomes" id="UP001597295">
    <property type="component" value="Unassembled WGS sequence"/>
</dbReference>
<organism evidence="2 3">
    <name type="scientific">Lacibacterium aquatile</name>
    <dbReference type="NCBI Taxonomy" id="1168082"/>
    <lineage>
        <taxon>Bacteria</taxon>
        <taxon>Pseudomonadati</taxon>
        <taxon>Pseudomonadota</taxon>
        <taxon>Alphaproteobacteria</taxon>
        <taxon>Rhodospirillales</taxon>
        <taxon>Rhodospirillaceae</taxon>
    </lineage>
</organism>
<gene>
    <name evidence="2" type="ORF">ACFSM5_18300</name>
</gene>
<protein>
    <recommendedName>
        <fullName evidence="4">PilZ domain-containing protein</fullName>
    </recommendedName>
</protein>
<evidence type="ECO:0000256" key="1">
    <source>
        <dbReference type="SAM" id="MobiDB-lite"/>
    </source>
</evidence>
<comment type="caution">
    <text evidence="2">The sequence shown here is derived from an EMBL/GenBank/DDBJ whole genome shotgun (WGS) entry which is preliminary data.</text>
</comment>
<sequence>MGFVRSIFEVVSIRREERLKRERVERTLEAAERFRIEEKNKTKAAQPDTPAPTGPQRLKGVAGRFDGAPQQAAGRSGPRPKLPRRSSPMLIVRIMSDFYETSEWCTGGVVVQKYNGDLEVGMSFNAAFRFDKSDRWFDCRLSVVRRNKQDKFLALSFASLERGAFAYLEHVVGALPG</sequence>
<dbReference type="RefSeq" id="WP_379877999.1">
    <property type="nucleotide sequence ID" value="NZ_JBHUIP010000014.1"/>
</dbReference>
<keyword evidence="3" id="KW-1185">Reference proteome</keyword>
<accession>A0ABW5DWN3</accession>
<evidence type="ECO:0000313" key="2">
    <source>
        <dbReference type="EMBL" id="MFD2264864.1"/>
    </source>
</evidence>
<reference evidence="3" key="1">
    <citation type="journal article" date="2019" name="Int. J. Syst. Evol. Microbiol.">
        <title>The Global Catalogue of Microorganisms (GCM) 10K type strain sequencing project: providing services to taxonomists for standard genome sequencing and annotation.</title>
        <authorList>
            <consortium name="The Broad Institute Genomics Platform"/>
            <consortium name="The Broad Institute Genome Sequencing Center for Infectious Disease"/>
            <person name="Wu L."/>
            <person name="Ma J."/>
        </authorList>
    </citation>
    <scope>NUCLEOTIDE SEQUENCE [LARGE SCALE GENOMIC DNA]</scope>
    <source>
        <strain evidence="3">CGMCC 1.19062</strain>
    </source>
</reference>